<dbReference type="FunFam" id="3.40.50.880:FF:000030">
    <property type="entry name" value="Gamma-glutamyl-gamma-aminobutyrate hydrolase PuuD"/>
    <property type="match status" value="1"/>
</dbReference>
<dbReference type="SUPFAM" id="SSF52317">
    <property type="entry name" value="Class I glutamine amidotransferase-like"/>
    <property type="match status" value="1"/>
</dbReference>
<keyword evidence="2" id="KW-1185">Reference proteome</keyword>
<dbReference type="InterPro" id="IPR029062">
    <property type="entry name" value="Class_I_gatase-like"/>
</dbReference>
<dbReference type="InterPro" id="IPR011697">
    <property type="entry name" value="Peptidase_C26"/>
</dbReference>
<proteinExistence type="predicted"/>
<dbReference type="GO" id="GO:0016740">
    <property type="term" value="F:transferase activity"/>
    <property type="evidence" value="ECO:0007669"/>
    <property type="project" value="UniProtKB-KW"/>
</dbReference>
<comment type="caution">
    <text evidence="1">The sequence shown here is derived from an EMBL/GenBank/DDBJ whole genome shotgun (WGS) entry which is preliminary data.</text>
</comment>
<reference evidence="2" key="1">
    <citation type="submission" date="2015-04" db="EMBL/GenBank/DDBJ databases">
        <authorList>
            <person name="Schardt J."/>
            <person name="Mueller-Herbst S."/>
            <person name="Scherer S."/>
            <person name="Huptas C."/>
        </authorList>
    </citation>
    <scope>NUCLEOTIDE SEQUENCE [LARGE SCALE GENOMIC DNA]</scope>
    <source>
        <strain evidence="2">Kiel-L1</strain>
    </source>
</reference>
<keyword evidence="1" id="KW-0808">Transferase</keyword>
<dbReference type="PROSITE" id="PS51273">
    <property type="entry name" value="GATASE_TYPE_1"/>
    <property type="match status" value="1"/>
</dbReference>
<dbReference type="RefSeq" id="WP_115752755.1">
    <property type="nucleotide sequence ID" value="NZ_LARY01000002.1"/>
</dbReference>
<accession>A0A3D8TPD4</accession>
<dbReference type="EMBL" id="LARY01000002">
    <property type="protein sequence ID" value="RDX00521.1"/>
    <property type="molecule type" value="Genomic_DNA"/>
</dbReference>
<dbReference type="Pfam" id="PF07722">
    <property type="entry name" value="Peptidase_C26"/>
    <property type="match status" value="1"/>
</dbReference>
<evidence type="ECO:0000313" key="2">
    <source>
        <dbReference type="Proteomes" id="UP000257055"/>
    </source>
</evidence>
<dbReference type="GO" id="GO:0033969">
    <property type="term" value="F:gamma-glutamyl-gamma-aminobutyrate hydrolase activity"/>
    <property type="evidence" value="ECO:0007669"/>
    <property type="project" value="TreeGrafter"/>
</dbReference>
<evidence type="ECO:0000313" key="1">
    <source>
        <dbReference type="EMBL" id="RDX00521.1"/>
    </source>
</evidence>
<dbReference type="GO" id="GO:0005829">
    <property type="term" value="C:cytosol"/>
    <property type="evidence" value="ECO:0007669"/>
    <property type="project" value="TreeGrafter"/>
</dbReference>
<organism evidence="1 2">
    <name type="scientific">Listeria kieliensis</name>
    <dbReference type="NCBI Taxonomy" id="1621700"/>
    <lineage>
        <taxon>Bacteria</taxon>
        <taxon>Bacillati</taxon>
        <taxon>Bacillota</taxon>
        <taxon>Bacilli</taxon>
        <taxon>Bacillales</taxon>
        <taxon>Listeriaceae</taxon>
        <taxon>Listeria</taxon>
    </lineage>
</organism>
<protein>
    <submittedName>
        <fullName evidence="1">Glutamine amidotransferase</fullName>
    </submittedName>
</protein>
<keyword evidence="1" id="KW-0315">Glutamine amidotransferase</keyword>
<dbReference type="Proteomes" id="UP000257055">
    <property type="component" value="Unassembled WGS sequence"/>
</dbReference>
<dbReference type="CDD" id="cd01745">
    <property type="entry name" value="GATase1_2"/>
    <property type="match status" value="1"/>
</dbReference>
<sequence>MKPVIGITGNALFKGADIFYGHRVTYTQQRYVEAIQKVGGLPLVIPISDPESAKQAMGMVDGLLMTGGQDITPQLYGEEPLPEIGNYFPPRDQSEIALVDEAMHLGKPILAICRGMQLVNVALGGSLYQDGSQVKAPGLLQHLQNVDEQLGSHTIDIDPDSLLATVHSVEKRVNSLHHQYVKQVAEKLKVTSRSKDGMIESVEGKNTGNWLLGVQWHPELMYGKDPESEALFALFVEETKKNQAKR</sequence>
<dbReference type="AlphaFoldDB" id="A0A3D8TPD4"/>
<dbReference type="PANTHER" id="PTHR43235:SF1">
    <property type="entry name" value="GLUTAMINE AMIDOTRANSFERASE PB2B2.05-RELATED"/>
    <property type="match status" value="1"/>
</dbReference>
<dbReference type="InterPro" id="IPR044668">
    <property type="entry name" value="PuuD-like"/>
</dbReference>
<dbReference type="PANTHER" id="PTHR43235">
    <property type="entry name" value="GLUTAMINE AMIDOTRANSFERASE PB2B2.05-RELATED"/>
    <property type="match status" value="1"/>
</dbReference>
<name>A0A3D8TPD4_9LIST</name>
<gene>
    <name evidence="1" type="ORF">UR08_05830</name>
</gene>
<dbReference type="GO" id="GO:0006598">
    <property type="term" value="P:polyamine catabolic process"/>
    <property type="evidence" value="ECO:0007669"/>
    <property type="project" value="TreeGrafter"/>
</dbReference>
<dbReference type="Gene3D" id="3.40.50.880">
    <property type="match status" value="1"/>
</dbReference>